<evidence type="ECO:0000313" key="3">
    <source>
        <dbReference type="Proteomes" id="UP001138686"/>
    </source>
</evidence>
<sequence length="214" mass="24853">MELRLVENKDWIILIFVGVFILLAIVKTKFPRRFQEFMLLPITNKYFSVEGKSSEVTHPFSLLLFIVQAVSLSLFICIVLTLGIGNFKNTPILFLQVFTGFTLIILAKYYVEKLVAHVFDIEKLVQDYLYEKLSYINLLSLIVFIANIIFFFIYFPDGTTINFVIAGFVFLYVIALISSIKKNTTLILRNFLYFILYLCALEFAPYVILYKLVV</sequence>
<accession>A0A9X1FM47</accession>
<feature type="transmembrane region" description="Helical" evidence="1">
    <location>
        <begin position="161"/>
        <end position="179"/>
    </location>
</feature>
<keyword evidence="1" id="KW-1133">Transmembrane helix</keyword>
<keyword evidence="1" id="KW-0812">Transmembrane</keyword>
<feature type="transmembrane region" description="Helical" evidence="1">
    <location>
        <begin position="62"/>
        <end position="85"/>
    </location>
</feature>
<dbReference type="Pfam" id="PF14093">
    <property type="entry name" value="DUF4271"/>
    <property type="match status" value="1"/>
</dbReference>
<dbReference type="InterPro" id="IPR025367">
    <property type="entry name" value="DUF4271"/>
</dbReference>
<gene>
    <name evidence="2" type="ORF">KXJ69_02715</name>
</gene>
<dbReference type="AlphaFoldDB" id="A0A9X1FM47"/>
<keyword evidence="3" id="KW-1185">Reference proteome</keyword>
<evidence type="ECO:0000256" key="1">
    <source>
        <dbReference type="SAM" id="Phobius"/>
    </source>
</evidence>
<feature type="transmembrane region" description="Helical" evidence="1">
    <location>
        <begin position="132"/>
        <end position="155"/>
    </location>
</feature>
<dbReference type="EMBL" id="JAHWDP010000001">
    <property type="protein sequence ID" value="MBW2936999.1"/>
    <property type="molecule type" value="Genomic_DNA"/>
</dbReference>
<reference evidence="2" key="1">
    <citation type="submission" date="2021-07" db="EMBL/GenBank/DDBJ databases">
        <title>Aureisphaera sp. CAU 1614 isolated from sea sediment.</title>
        <authorList>
            <person name="Kim W."/>
        </authorList>
    </citation>
    <scope>NUCLEOTIDE SEQUENCE</scope>
    <source>
        <strain evidence="2">CAU 1614</strain>
    </source>
</reference>
<dbReference type="RefSeq" id="WP_219051014.1">
    <property type="nucleotide sequence ID" value="NZ_JAHWDP010000001.1"/>
</dbReference>
<dbReference type="Proteomes" id="UP001138686">
    <property type="component" value="Unassembled WGS sequence"/>
</dbReference>
<feature type="transmembrane region" description="Helical" evidence="1">
    <location>
        <begin position="91"/>
        <end position="111"/>
    </location>
</feature>
<comment type="caution">
    <text evidence="2">The sequence shown here is derived from an EMBL/GenBank/DDBJ whole genome shotgun (WGS) entry which is preliminary data.</text>
</comment>
<keyword evidence="1" id="KW-0472">Membrane</keyword>
<evidence type="ECO:0000313" key="2">
    <source>
        <dbReference type="EMBL" id="MBW2936999.1"/>
    </source>
</evidence>
<protein>
    <submittedName>
        <fullName evidence="2">DUF4271 domain-containing protein</fullName>
    </submittedName>
</protein>
<organism evidence="2 3">
    <name type="scientific">Halomarinibacterium sedimenti</name>
    <dbReference type="NCBI Taxonomy" id="2857106"/>
    <lineage>
        <taxon>Bacteria</taxon>
        <taxon>Pseudomonadati</taxon>
        <taxon>Bacteroidota</taxon>
        <taxon>Flavobacteriia</taxon>
        <taxon>Flavobacteriales</taxon>
        <taxon>Flavobacteriaceae</taxon>
        <taxon>Halomarinibacterium</taxon>
    </lineage>
</organism>
<proteinExistence type="predicted"/>
<feature type="transmembrane region" description="Helical" evidence="1">
    <location>
        <begin position="12"/>
        <end position="30"/>
    </location>
</feature>
<name>A0A9X1FM47_9FLAO</name>
<feature type="transmembrane region" description="Helical" evidence="1">
    <location>
        <begin position="191"/>
        <end position="213"/>
    </location>
</feature>